<dbReference type="GO" id="GO:0016757">
    <property type="term" value="F:glycosyltransferase activity"/>
    <property type="evidence" value="ECO:0007669"/>
    <property type="project" value="UniProtKB-KW"/>
</dbReference>
<dbReference type="Gene3D" id="3.40.50.2020">
    <property type="match status" value="1"/>
</dbReference>
<organism evidence="3 4">
    <name type="scientific">Rahnella inusitata</name>
    <dbReference type="NCBI Taxonomy" id="58169"/>
    <lineage>
        <taxon>Bacteria</taxon>
        <taxon>Pseudomonadati</taxon>
        <taxon>Pseudomonadota</taxon>
        <taxon>Gammaproteobacteria</taxon>
        <taxon>Enterobacterales</taxon>
        <taxon>Yersiniaceae</taxon>
        <taxon>Rahnella</taxon>
    </lineage>
</organism>
<comment type="caution">
    <text evidence="3">The sequence shown here is derived from an EMBL/GenBank/DDBJ whole genome shotgun (WGS) entry which is preliminary data.</text>
</comment>
<accession>A0ABX9P092</accession>
<keyword evidence="3" id="KW-0808">Transferase</keyword>
<evidence type="ECO:0000313" key="3">
    <source>
        <dbReference type="EMBL" id="RJT12946.1"/>
    </source>
</evidence>
<dbReference type="PIRSF" id="PIRSF020967">
    <property type="entry name" value="UCP020967"/>
    <property type="match status" value="1"/>
</dbReference>
<dbReference type="Pfam" id="PF12500">
    <property type="entry name" value="TRSP"/>
    <property type="match status" value="1"/>
</dbReference>
<dbReference type="InterPro" id="IPR041688">
    <property type="entry name" value="PRTase_2"/>
</dbReference>
<evidence type="ECO:0000259" key="2">
    <source>
        <dbReference type="Pfam" id="PF15609"/>
    </source>
</evidence>
<gene>
    <name evidence="3" type="ORF">D5396_13310</name>
</gene>
<dbReference type="Pfam" id="PF15609">
    <property type="entry name" value="PRTase_2"/>
    <property type="match status" value="1"/>
</dbReference>
<keyword evidence="3" id="KW-0328">Glycosyltransferase</keyword>
<protein>
    <submittedName>
        <fullName evidence="3">Adenine/guanine phosphoribosyltransferase</fullName>
    </submittedName>
</protein>
<dbReference type="InterPro" id="IPR000836">
    <property type="entry name" value="PRTase_dom"/>
</dbReference>
<dbReference type="InterPro" id="IPR022537">
    <property type="entry name" value="TRSP_dom"/>
</dbReference>
<dbReference type="RefSeq" id="WP_112163961.1">
    <property type="nucleotide sequence ID" value="NZ_JBFUVH010000002.1"/>
</dbReference>
<dbReference type="InterPro" id="IPR029057">
    <property type="entry name" value="PRTase-like"/>
</dbReference>
<reference evidence="3 4" key="1">
    <citation type="submission" date="2018-09" db="EMBL/GenBank/DDBJ databases">
        <authorList>
            <person name="Le Fleche-Mateos A."/>
        </authorList>
    </citation>
    <scope>NUCLEOTIDE SEQUENCE [LARGE SCALE GENOMIC DNA]</scope>
    <source>
        <strain evidence="3 4">DSM 30078</strain>
    </source>
</reference>
<dbReference type="CDD" id="cd06223">
    <property type="entry name" value="PRTases_typeI"/>
    <property type="match status" value="1"/>
</dbReference>
<proteinExistence type="predicted"/>
<dbReference type="EMBL" id="RAHG01000005">
    <property type="protein sequence ID" value="RJT12946.1"/>
    <property type="molecule type" value="Genomic_DNA"/>
</dbReference>
<name>A0ABX9P092_9GAMM</name>
<keyword evidence="4" id="KW-1185">Reference proteome</keyword>
<feature type="domain" description="Orotate phosphoribosyltransferase-like" evidence="2">
    <location>
        <begin position="31"/>
        <end position="217"/>
    </location>
</feature>
<dbReference type="Proteomes" id="UP000284119">
    <property type="component" value="Unassembled WGS sequence"/>
</dbReference>
<feature type="domain" description="TRSP" evidence="1">
    <location>
        <begin position="256"/>
        <end position="364"/>
    </location>
</feature>
<dbReference type="SUPFAM" id="SSF53271">
    <property type="entry name" value="PRTase-like"/>
    <property type="match status" value="1"/>
</dbReference>
<dbReference type="InterPro" id="IPR011214">
    <property type="entry name" value="UCP020967"/>
</dbReference>
<evidence type="ECO:0000259" key="1">
    <source>
        <dbReference type="Pfam" id="PF12500"/>
    </source>
</evidence>
<evidence type="ECO:0000313" key="4">
    <source>
        <dbReference type="Proteomes" id="UP000284119"/>
    </source>
</evidence>
<sequence>MIIPNAVYRRELSGGTLTVTPTGGQHSLEALFDIAERRNPKRAFLFVSKVLGRHIPIAPSVMRSAYRQLALQIPSDLPEPVLFVGLAETAVGLGAGVYDEALSRYKNSVYMTSTRHPVAGDLLCEFKENHSHATDHLLYHPADPVLRARVRDAKSLVLIDDEATTGNTFINLLEALRADAGLSQLERVVTVTLTDWSGNAIEANCPLPVTPVSLVQGDWHWESKPDAPVPVMPAVNVTATGSVAITGKQSWGRLGMHASARDLGKTITAAAGEKVLVLGSGEFVWEPLLLAERLEKLGADVKFSCTTRSPISTGYAIQSAIAFTDNYGLGIPNFVYNVAHQRFDRILLCVETPADSVDTSLLDALKSVANTVEVVVYEGDY</sequence>